<organism evidence="7 8">
    <name type="scientific">Rhodococcus opacus</name>
    <name type="common">Nocardia opaca</name>
    <dbReference type="NCBI Taxonomy" id="37919"/>
    <lineage>
        <taxon>Bacteria</taxon>
        <taxon>Bacillati</taxon>
        <taxon>Actinomycetota</taxon>
        <taxon>Actinomycetes</taxon>
        <taxon>Mycobacteriales</taxon>
        <taxon>Nocardiaceae</taxon>
        <taxon>Rhodococcus</taxon>
    </lineage>
</organism>
<gene>
    <name evidence="7" type="ORF">R1CP_01515</name>
</gene>
<feature type="transmembrane region" description="Helical" evidence="6">
    <location>
        <begin position="432"/>
        <end position="452"/>
    </location>
</feature>
<name>A0A1B1JXI7_RHOOP</name>
<dbReference type="AlphaFoldDB" id="A0A1B1JXI7"/>
<evidence type="ECO:0000256" key="5">
    <source>
        <dbReference type="SAM" id="MobiDB-lite"/>
    </source>
</evidence>
<evidence type="ECO:0000256" key="4">
    <source>
        <dbReference type="ARBA" id="ARBA00023136"/>
    </source>
</evidence>
<feature type="transmembrane region" description="Helical" evidence="6">
    <location>
        <begin position="34"/>
        <end position="55"/>
    </location>
</feature>
<feature type="region of interest" description="Disordered" evidence="5">
    <location>
        <begin position="1"/>
        <end position="25"/>
    </location>
</feature>
<comment type="subcellular location">
    <subcellularLocation>
        <location evidence="1">Membrane</location>
        <topology evidence="1">Multi-pass membrane protein</topology>
    </subcellularLocation>
</comment>
<keyword evidence="3 6" id="KW-1133">Transmembrane helix</keyword>
<dbReference type="GO" id="GO:0016020">
    <property type="term" value="C:membrane"/>
    <property type="evidence" value="ECO:0007669"/>
    <property type="project" value="UniProtKB-SubCell"/>
</dbReference>
<dbReference type="NCBIfam" id="TIGR03057">
    <property type="entry name" value="xxxLxxG_by_4"/>
    <property type="match status" value="1"/>
</dbReference>
<reference evidence="7 8" key="1">
    <citation type="submission" date="2014-07" db="EMBL/GenBank/DDBJ databases">
        <authorList>
            <person name="Zhang J.E."/>
            <person name="Yang H."/>
            <person name="Guo J."/>
            <person name="Deng Z."/>
            <person name="Luo H."/>
            <person name="Luo M."/>
            <person name="Zhao B."/>
        </authorList>
    </citation>
    <scope>NUCLEOTIDE SEQUENCE [LARGE SCALE GENOMIC DNA]</scope>
    <source>
        <strain evidence="7 8">1CP</strain>
    </source>
</reference>
<dbReference type="InterPro" id="IPR051328">
    <property type="entry name" value="T7SS_ABC-Transporter"/>
</dbReference>
<dbReference type="EMBL" id="CP009111">
    <property type="protein sequence ID" value="ANS25056.1"/>
    <property type="molecule type" value="Genomic_DNA"/>
</dbReference>
<evidence type="ECO:0000256" key="3">
    <source>
        <dbReference type="ARBA" id="ARBA00022989"/>
    </source>
</evidence>
<dbReference type="PANTHER" id="PTHR43077">
    <property type="entry name" value="TRANSPORT PERMEASE YVFS-RELATED"/>
    <property type="match status" value="1"/>
</dbReference>
<dbReference type="Proteomes" id="UP000186108">
    <property type="component" value="Chromosome"/>
</dbReference>
<dbReference type="InterPro" id="IPR023908">
    <property type="entry name" value="xxxLxxG_rpt"/>
</dbReference>
<protein>
    <submittedName>
        <fullName evidence="7">Uncharacterized protein</fullName>
    </submittedName>
</protein>
<evidence type="ECO:0000313" key="8">
    <source>
        <dbReference type="Proteomes" id="UP000186108"/>
    </source>
</evidence>
<proteinExistence type="predicted"/>
<sequence length="456" mass="46469">MPPILTGMTSERARNSANHARTESTRKVLTSRRVAAAALAGSVLASAGGLGYLFLGDSAAGSRTVAIVNTDAGATVDGKPVRASDTLIDKLEANEAFDWQVVDADAAAGGDWFATVTVPEDFSEAVSSVWGAKPRQATLDLDVAGSDTGASEELSGVVSSQIGVDGITDLLADMSSSRSRFQQAGMTAGFLAAGTAAADDAAQQLTEGADTLLPYLETARSGSVQLLGVADQVAGVVDQTSGTANDLADRLSALGLTLGEANDSATRMRTRIDEAIRVLDATPVASDVVPSLRQVSADLGLFSSQLGSVPGLLGGGVGPDTDLGELVRVAMGQLTDASNQLSSGAQQLNDGIVPIADQAPEMLEGATSQIVDGFAKLKMLSGQLSTDLNNGVAAMPVRTAAQQNQLATVLAEPVAVTRTLSAPSPILTAEHLAVGFGITTVLLAGAIVWMGLRRRA</sequence>
<evidence type="ECO:0000313" key="7">
    <source>
        <dbReference type="EMBL" id="ANS25056.1"/>
    </source>
</evidence>
<evidence type="ECO:0000256" key="1">
    <source>
        <dbReference type="ARBA" id="ARBA00004141"/>
    </source>
</evidence>
<accession>A0A1B1JXI7</accession>
<dbReference type="PANTHER" id="PTHR43077:SF10">
    <property type="entry name" value="TRANSPORT PERMEASE PROTEIN"/>
    <property type="match status" value="1"/>
</dbReference>
<dbReference type="PATRIC" id="fig|37919.13.peg.309"/>
<keyword evidence="2 6" id="KW-0812">Transmembrane</keyword>
<keyword evidence="4 6" id="KW-0472">Membrane</keyword>
<evidence type="ECO:0000256" key="6">
    <source>
        <dbReference type="SAM" id="Phobius"/>
    </source>
</evidence>
<evidence type="ECO:0000256" key="2">
    <source>
        <dbReference type="ARBA" id="ARBA00022692"/>
    </source>
</evidence>